<name>A0A9P6LRN4_9FUNG</name>
<dbReference type="Proteomes" id="UP000749646">
    <property type="component" value="Unassembled WGS sequence"/>
</dbReference>
<feature type="non-terminal residue" evidence="1">
    <location>
        <position position="157"/>
    </location>
</feature>
<dbReference type="AlphaFoldDB" id="A0A9P6LRN4"/>
<reference evidence="1" key="1">
    <citation type="journal article" date="2020" name="Fungal Divers.">
        <title>Resolving the Mortierellaceae phylogeny through synthesis of multi-gene phylogenetics and phylogenomics.</title>
        <authorList>
            <person name="Vandepol N."/>
            <person name="Liber J."/>
            <person name="Desiro A."/>
            <person name="Na H."/>
            <person name="Kennedy M."/>
            <person name="Barry K."/>
            <person name="Grigoriev I.V."/>
            <person name="Miller A.N."/>
            <person name="O'Donnell K."/>
            <person name="Stajich J.E."/>
            <person name="Bonito G."/>
        </authorList>
    </citation>
    <scope>NUCLEOTIDE SEQUENCE</scope>
    <source>
        <strain evidence="1">MES-2147</strain>
    </source>
</reference>
<protein>
    <submittedName>
        <fullName evidence="1">Uncharacterized protein</fullName>
    </submittedName>
</protein>
<dbReference type="EMBL" id="JAAAHW010010730">
    <property type="protein sequence ID" value="KAF9923254.1"/>
    <property type="molecule type" value="Genomic_DNA"/>
</dbReference>
<sequence length="157" mass="17344">MSTATILKMQTLSRKNFNKFGGYAWKPSGAILDNLLAAHVESLPYESALHSFVIEDVKGVLQLAMDEKDRALLRTKLVDRPKEQPAALSEPEKAFLKKYNLLPDDCGTYWPPGGVHFHASGHKADGMVITKLSSFELCTIEAAKKDSAPRRSTIRAS</sequence>
<evidence type="ECO:0000313" key="1">
    <source>
        <dbReference type="EMBL" id="KAF9923254.1"/>
    </source>
</evidence>
<accession>A0A9P6LRN4</accession>
<organism evidence="1 2">
    <name type="scientific">Modicella reniformis</name>
    <dbReference type="NCBI Taxonomy" id="1440133"/>
    <lineage>
        <taxon>Eukaryota</taxon>
        <taxon>Fungi</taxon>
        <taxon>Fungi incertae sedis</taxon>
        <taxon>Mucoromycota</taxon>
        <taxon>Mortierellomycotina</taxon>
        <taxon>Mortierellomycetes</taxon>
        <taxon>Mortierellales</taxon>
        <taxon>Mortierellaceae</taxon>
        <taxon>Modicella</taxon>
    </lineage>
</organism>
<keyword evidence="2" id="KW-1185">Reference proteome</keyword>
<evidence type="ECO:0000313" key="2">
    <source>
        <dbReference type="Proteomes" id="UP000749646"/>
    </source>
</evidence>
<proteinExistence type="predicted"/>
<gene>
    <name evidence="1" type="ORF">BGZ65_009001</name>
</gene>
<comment type="caution">
    <text evidence="1">The sequence shown here is derived from an EMBL/GenBank/DDBJ whole genome shotgun (WGS) entry which is preliminary data.</text>
</comment>
<dbReference type="OrthoDB" id="2447334at2759"/>